<feature type="coiled-coil region" evidence="1">
    <location>
        <begin position="5"/>
        <end position="32"/>
    </location>
</feature>
<evidence type="ECO:0000313" key="4">
    <source>
        <dbReference type="Proteomes" id="UP001058660"/>
    </source>
</evidence>
<keyword evidence="4" id="KW-1185">Reference proteome</keyword>
<evidence type="ECO:0000256" key="1">
    <source>
        <dbReference type="SAM" id="Coils"/>
    </source>
</evidence>
<feature type="compositionally biased region" description="Acidic residues" evidence="2">
    <location>
        <begin position="66"/>
        <end position="107"/>
    </location>
</feature>
<dbReference type="Proteomes" id="UP001058660">
    <property type="component" value="Segment"/>
</dbReference>
<proteinExistence type="predicted"/>
<accession>A0A9E7QAN8</accession>
<evidence type="ECO:0000313" key="3">
    <source>
        <dbReference type="EMBL" id="UVK59044.1"/>
    </source>
</evidence>
<sequence>MSAPINTLRDALRAAEAELSKTRASLSSAQRNVEALTTTEAVQASIVEEYRAALLLVDPPAPAPEPEPEPEPEPTPEPEPEGDPLFELDENGDLVEADEPAPVEDEPVSPIFDGLGGDEVLQ</sequence>
<name>A0A9E7QAN8_9CAUD</name>
<organism evidence="3 4">
    <name type="scientific">Microbacterium phage Cen1621</name>
    <dbReference type="NCBI Taxonomy" id="2965191"/>
    <lineage>
        <taxon>Viruses</taxon>
        <taxon>Duplodnaviria</taxon>
        <taxon>Heunggongvirae</taxon>
        <taxon>Uroviricota</taxon>
        <taxon>Caudoviricetes</taxon>
        <taxon>Casidaviridae</taxon>
        <taxon>Cenunavirus</taxon>
        <taxon>Cenunavirus Cen1621</taxon>
    </lineage>
</organism>
<protein>
    <submittedName>
        <fullName evidence="3">Uncharacterized protein</fullName>
    </submittedName>
</protein>
<gene>
    <name evidence="3" type="primary">26</name>
    <name evidence="3" type="ORF">SEA_CEN1621_26</name>
</gene>
<evidence type="ECO:0000256" key="2">
    <source>
        <dbReference type="SAM" id="MobiDB-lite"/>
    </source>
</evidence>
<keyword evidence="1" id="KW-0175">Coiled coil</keyword>
<reference evidence="3" key="1">
    <citation type="submission" date="2022-07" db="EMBL/GenBank/DDBJ databases">
        <authorList>
            <person name="Torres-Arroyo K.M."/>
            <person name="Cardona-Perez A.V."/>
            <person name="Cruz-Vazquez C.O."/>
            <person name="Davila-Rivera B.E."/>
            <person name="Flores-Rivera E.M."/>
            <person name="Morales-Rodriguez J."/>
            <person name="Ramirez-Renta G.M."/>
            <person name="Ramos-Rodriguez C.M."/>
            <person name="Rodriguez-Rivera J.M."/>
            <person name="Toledo-Marrero N."/>
            <person name="Velazquez-Nunez L.D."/>
            <person name="Velez-Alicea A.S."/>
            <person name="Vazquez E."/>
            <person name="Balish M.F."/>
            <person name="Garlena R.A."/>
            <person name="Russell D.A."/>
            <person name="Jacobs-Sera D."/>
            <person name="Hatfull G.F."/>
        </authorList>
    </citation>
    <scope>NUCLEOTIDE SEQUENCE</scope>
</reference>
<dbReference type="EMBL" id="ON970568">
    <property type="protein sequence ID" value="UVK59044.1"/>
    <property type="molecule type" value="Genomic_DNA"/>
</dbReference>
<feature type="region of interest" description="Disordered" evidence="2">
    <location>
        <begin position="56"/>
        <end position="122"/>
    </location>
</feature>